<gene>
    <name evidence="1" type="ORF">CO030_02200</name>
</gene>
<dbReference type="Proteomes" id="UP000231456">
    <property type="component" value="Unassembled WGS sequence"/>
</dbReference>
<dbReference type="AlphaFoldDB" id="A0A2M8F9Z7"/>
<protein>
    <submittedName>
        <fullName evidence="1">Four helix bundle protein</fullName>
    </submittedName>
</protein>
<accession>A0A2M8F9Z7</accession>
<dbReference type="Pfam" id="PF05635">
    <property type="entry name" value="23S_rRNA_IVP"/>
    <property type="match status" value="1"/>
</dbReference>
<dbReference type="EMBL" id="PFRH01000076">
    <property type="protein sequence ID" value="PJC52564.1"/>
    <property type="molecule type" value="Genomic_DNA"/>
</dbReference>
<evidence type="ECO:0000313" key="2">
    <source>
        <dbReference type="Proteomes" id="UP000231456"/>
    </source>
</evidence>
<dbReference type="Gene3D" id="1.20.1440.60">
    <property type="entry name" value="23S rRNA-intervening sequence"/>
    <property type="match status" value="1"/>
</dbReference>
<dbReference type="PANTHER" id="PTHR38471:SF2">
    <property type="entry name" value="FOUR HELIX BUNDLE PROTEIN"/>
    <property type="match status" value="1"/>
</dbReference>
<sequence length="119" mass="13389">MHKDDLKQRTKLYALRVMRMTQSLPNDQLGWVIGKQVLRSGTSVGANYRAACRARSTAEFIAKLGIVIEEADESAFWLELIIESGMYKKEAIEPLLKETNEIVAIMVSSSNTARKNSKK</sequence>
<dbReference type="PIRSF" id="PIRSF035652">
    <property type="entry name" value="CHP02436"/>
    <property type="match status" value="1"/>
</dbReference>
<organism evidence="1 2">
    <name type="scientific">Candidatus Magasanikbacteria bacterium CG_4_9_14_0_2_um_filter_42_11</name>
    <dbReference type="NCBI Taxonomy" id="1974643"/>
    <lineage>
        <taxon>Bacteria</taxon>
        <taxon>Candidatus Magasanikiibacteriota</taxon>
    </lineage>
</organism>
<dbReference type="PANTHER" id="PTHR38471">
    <property type="entry name" value="FOUR HELIX BUNDLE PROTEIN"/>
    <property type="match status" value="1"/>
</dbReference>
<dbReference type="SUPFAM" id="SSF158446">
    <property type="entry name" value="IVS-encoded protein-like"/>
    <property type="match status" value="1"/>
</dbReference>
<evidence type="ECO:0000313" key="1">
    <source>
        <dbReference type="EMBL" id="PJC52564.1"/>
    </source>
</evidence>
<dbReference type="NCBIfam" id="TIGR02436">
    <property type="entry name" value="four helix bundle protein"/>
    <property type="match status" value="1"/>
</dbReference>
<reference evidence="2" key="1">
    <citation type="submission" date="2017-09" db="EMBL/GenBank/DDBJ databases">
        <title>Depth-based differentiation of microbial function through sediment-hosted aquifers and enrichment of novel symbionts in the deep terrestrial subsurface.</title>
        <authorList>
            <person name="Probst A.J."/>
            <person name="Ladd B."/>
            <person name="Jarett J.K."/>
            <person name="Geller-Mcgrath D.E."/>
            <person name="Sieber C.M.K."/>
            <person name="Emerson J.B."/>
            <person name="Anantharaman K."/>
            <person name="Thomas B.C."/>
            <person name="Malmstrom R."/>
            <person name="Stieglmeier M."/>
            <person name="Klingl A."/>
            <person name="Woyke T."/>
            <person name="Ryan C.M."/>
            <person name="Banfield J.F."/>
        </authorList>
    </citation>
    <scope>NUCLEOTIDE SEQUENCE [LARGE SCALE GENOMIC DNA]</scope>
</reference>
<dbReference type="InterPro" id="IPR036583">
    <property type="entry name" value="23S_rRNA_IVS_sf"/>
</dbReference>
<proteinExistence type="predicted"/>
<dbReference type="InterPro" id="IPR012657">
    <property type="entry name" value="23S_rRNA-intervening_sequence"/>
</dbReference>
<comment type="caution">
    <text evidence="1">The sequence shown here is derived from an EMBL/GenBank/DDBJ whole genome shotgun (WGS) entry which is preliminary data.</text>
</comment>
<name>A0A2M8F9Z7_9BACT</name>